<dbReference type="PANTHER" id="PTHR37512:SF1">
    <property type="entry name" value="NADR_TTD14 AAA DOMAIN-CONTAINING PROTEIN"/>
    <property type="match status" value="1"/>
</dbReference>
<dbReference type="SUPFAM" id="SSF52540">
    <property type="entry name" value="P-loop containing nucleoside triphosphate hydrolases"/>
    <property type="match status" value="1"/>
</dbReference>
<dbReference type="GO" id="GO:0016779">
    <property type="term" value="F:nucleotidyltransferase activity"/>
    <property type="evidence" value="ECO:0007669"/>
    <property type="project" value="UniProtKB-KW"/>
</dbReference>
<dbReference type="PANTHER" id="PTHR37512">
    <property type="entry name" value="TRIFUNCTIONAL NAD BIOSYNTHESIS/REGULATOR PROTEIN NADR"/>
    <property type="match status" value="1"/>
</dbReference>
<keyword evidence="3" id="KW-0548">Nucleotidyltransferase</keyword>
<dbReference type="Proteomes" id="UP000190961">
    <property type="component" value="Unassembled WGS sequence"/>
</dbReference>
<protein>
    <submittedName>
        <fullName evidence="3">Nicotinamide-nucleotide adenylyltransferase, NadR type</fullName>
    </submittedName>
</protein>
<evidence type="ECO:0000313" key="4">
    <source>
        <dbReference type="Proteomes" id="UP000190961"/>
    </source>
</evidence>
<proteinExistence type="predicted"/>
<dbReference type="AlphaFoldDB" id="A0A1T5IJT5"/>
<dbReference type="OrthoDB" id="9151999at2"/>
<dbReference type="Pfam" id="PF13521">
    <property type="entry name" value="AAA_28"/>
    <property type="match status" value="1"/>
</dbReference>
<feature type="domain" description="Cytidyltransferase-like" evidence="1">
    <location>
        <begin position="6"/>
        <end position="36"/>
    </location>
</feature>
<dbReference type="EMBL" id="FUZU01000001">
    <property type="protein sequence ID" value="SKC39370.1"/>
    <property type="molecule type" value="Genomic_DNA"/>
</dbReference>
<dbReference type="SUPFAM" id="SSF52374">
    <property type="entry name" value="Nucleotidylyl transferase"/>
    <property type="match status" value="1"/>
</dbReference>
<dbReference type="Pfam" id="PF01467">
    <property type="entry name" value="CTP_transf_like"/>
    <property type="match status" value="1"/>
</dbReference>
<dbReference type="RefSeq" id="WP_079687032.1">
    <property type="nucleotide sequence ID" value="NZ_FUZU01000001.1"/>
</dbReference>
<keyword evidence="3" id="KW-0808">Transferase</keyword>
<evidence type="ECO:0000259" key="1">
    <source>
        <dbReference type="Pfam" id="PF01467"/>
    </source>
</evidence>
<evidence type="ECO:0000259" key="2">
    <source>
        <dbReference type="Pfam" id="PF13521"/>
    </source>
</evidence>
<dbReference type="InterPro" id="IPR004821">
    <property type="entry name" value="Cyt_trans-like"/>
</dbReference>
<evidence type="ECO:0000313" key="3">
    <source>
        <dbReference type="EMBL" id="SKC39370.1"/>
    </source>
</evidence>
<accession>A0A1T5IJT5</accession>
<organism evidence="3 4">
    <name type="scientific">Ohtaekwangia koreensis</name>
    <dbReference type="NCBI Taxonomy" id="688867"/>
    <lineage>
        <taxon>Bacteria</taxon>
        <taxon>Pseudomonadati</taxon>
        <taxon>Bacteroidota</taxon>
        <taxon>Cytophagia</taxon>
        <taxon>Cytophagales</taxon>
        <taxon>Fulvivirgaceae</taxon>
        <taxon>Ohtaekwangia</taxon>
    </lineage>
</organism>
<keyword evidence="4" id="KW-1185">Reference proteome</keyword>
<dbReference type="InterPro" id="IPR027417">
    <property type="entry name" value="P-loop_NTPase"/>
</dbReference>
<dbReference type="STRING" id="688867.SAMN05660236_0118"/>
<name>A0A1T5IJT5_9BACT</name>
<dbReference type="InterPro" id="IPR038727">
    <property type="entry name" value="NadR/Ttd14_AAA_dom"/>
</dbReference>
<dbReference type="Gene3D" id="3.40.50.300">
    <property type="entry name" value="P-loop containing nucleotide triphosphate hydrolases"/>
    <property type="match status" value="1"/>
</dbReference>
<dbReference type="NCBIfam" id="TIGR00125">
    <property type="entry name" value="cyt_tran_rel"/>
    <property type="match status" value="1"/>
</dbReference>
<dbReference type="Gene3D" id="3.40.50.620">
    <property type="entry name" value="HUPs"/>
    <property type="match status" value="1"/>
</dbReference>
<gene>
    <name evidence="3" type="ORF">SAMN05660236_0118</name>
</gene>
<dbReference type="InterPro" id="IPR052735">
    <property type="entry name" value="NAD_biosynth-regulator"/>
</dbReference>
<feature type="domain" description="NadR/Ttd14 AAA" evidence="2">
    <location>
        <begin position="156"/>
        <end position="308"/>
    </location>
</feature>
<dbReference type="InterPro" id="IPR014729">
    <property type="entry name" value="Rossmann-like_a/b/a_fold"/>
</dbReference>
<sequence>MKRGLVIGKFLPIHAGHIALIKFAAQQCDELIVSMSYTPHDVIDPSLRFSWIIELFTKYTSIKPAMVLDNFDDESLPLPERTKVWADFIKRTYPPIDILFSSEEYGDPFAHHLGALHQSFDPERKSLPVSASRIRQNPFQYWDFIPSVVRPYFVKKICFYGPESTGKSTMAKKMATIYQTEFVPEVARELIASNVFSLEDIVKIGHAHVERIEEKAKSANRILFCDTDAITTQIYSQHYLHAVPEVLYTLEKAVHYDLYFLFDIDVAWVADDLRDLGHQREAMLAVFREALEKRNIPYVFVSGTYEVREAMIRTVVDQLLR</sequence>
<reference evidence="3 4" key="1">
    <citation type="submission" date="2017-02" db="EMBL/GenBank/DDBJ databases">
        <authorList>
            <person name="Peterson S.W."/>
        </authorList>
    </citation>
    <scope>NUCLEOTIDE SEQUENCE [LARGE SCALE GENOMIC DNA]</scope>
    <source>
        <strain evidence="3 4">DSM 25262</strain>
    </source>
</reference>